<dbReference type="InterPro" id="IPR050478">
    <property type="entry name" value="Ethylene_sulfur-biosynth"/>
</dbReference>
<dbReference type="PANTHER" id="PTHR43795:SF20">
    <property type="entry name" value="TRYPTOPHAN AMINOTRANSFERASE-RELATED PROTEIN 3"/>
    <property type="match status" value="1"/>
</dbReference>
<evidence type="ECO:0000313" key="5">
    <source>
        <dbReference type="EMBL" id="KAL0482683.1"/>
    </source>
</evidence>
<dbReference type="GO" id="GO:0016846">
    <property type="term" value="F:carbon-sulfur lyase activity"/>
    <property type="evidence" value="ECO:0007669"/>
    <property type="project" value="InterPro"/>
</dbReference>
<feature type="domain" description="Alliinase C-terminal" evidence="4">
    <location>
        <begin position="77"/>
        <end position="428"/>
    </location>
</feature>
<dbReference type="InterPro" id="IPR006948">
    <property type="entry name" value="Alliinase_C"/>
</dbReference>
<keyword evidence="3" id="KW-1133">Transmembrane helix</keyword>
<dbReference type="Pfam" id="PF04864">
    <property type="entry name" value="Alliinase_C"/>
    <property type="match status" value="1"/>
</dbReference>
<dbReference type="Proteomes" id="UP001431209">
    <property type="component" value="Unassembled WGS sequence"/>
</dbReference>
<organism evidence="5 6">
    <name type="scientific">Acrasis kona</name>
    <dbReference type="NCBI Taxonomy" id="1008807"/>
    <lineage>
        <taxon>Eukaryota</taxon>
        <taxon>Discoba</taxon>
        <taxon>Heterolobosea</taxon>
        <taxon>Tetramitia</taxon>
        <taxon>Eutetramitia</taxon>
        <taxon>Acrasidae</taxon>
        <taxon>Acrasis</taxon>
    </lineage>
</organism>
<dbReference type="PANTHER" id="PTHR43795">
    <property type="entry name" value="BIFUNCTIONAL ASPARTATE AMINOTRANSFERASE AND GLUTAMATE/ASPARTATE-PREPHENATE AMINOTRANSFERASE-RELATED"/>
    <property type="match status" value="1"/>
</dbReference>
<protein>
    <submittedName>
        <fullName evidence="5">Tryptophan aminotransferase-related protein</fullName>
    </submittedName>
</protein>
<dbReference type="InterPro" id="IPR015421">
    <property type="entry name" value="PyrdxlP-dep_Trfase_major"/>
</dbReference>
<evidence type="ECO:0000256" key="1">
    <source>
        <dbReference type="ARBA" id="ARBA00006312"/>
    </source>
</evidence>
<keyword evidence="5" id="KW-0032">Aminotransferase</keyword>
<reference evidence="5 6" key="1">
    <citation type="submission" date="2024-03" db="EMBL/GenBank/DDBJ databases">
        <title>The Acrasis kona genome and developmental transcriptomes reveal deep origins of eukaryotic multicellular pathways.</title>
        <authorList>
            <person name="Sheikh S."/>
            <person name="Fu C.-J."/>
            <person name="Brown M.W."/>
            <person name="Baldauf S.L."/>
        </authorList>
    </citation>
    <scope>NUCLEOTIDE SEQUENCE [LARGE SCALE GENOMIC DNA]</scope>
    <source>
        <strain evidence="5 6">ATCC MYA-3509</strain>
    </source>
</reference>
<keyword evidence="3" id="KW-0472">Membrane</keyword>
<keyword evidence="2" id="KW-0663">Pyridoxal phosphate</keyword>
<name>A0AAW2Z0C2_9EUKA</name>
<dbReference type="Gene3D" id="3.90.1150.10">
    <property type="entry name" value="Aspartate Aminotransferase, domain 1"/>
    <property type="match status" value="1"/>
</dbReference>
<sequence>MHHHQVTLSFFVAFSIISLFVTYKISGYGPLDVTNTKVCSGNGKIYADRPNVCDCYNCFDGPACENVTPNCIINDIGGNPELHQQYWETNYDAISKSSIMVRSDYRTGYEHASHMIYEDDTKNTWSTITPEINKAIRQLHKQVKNAEVDGYSIVLGTGGTGVITAAIWALTQIANNKEPTRVFARTPFFGAYRNWANLYPTVTHWNASYDQQDFQDNLIEFITSPNNPTGKVDWEPHYKQGKLQVHDMVYYWPSLTDTSKYPPLNKDIMVFSLSKLTGHAGTRFGWALVKDKKVAEKMSEFITRVQVHTSIDAQFRALTVIKHLIGTQGDVFFNFIKTSLQSRWKRILELFEKPVMKKHFAVESEPDQFYLWIKCINVDQPCYILMAKNGLLGWDGNDFGSPVGQYVRLEMVVRDSVFEILLIRLEEIGNKLETKK</sequence>
<dbReference type="GO" id="GO:0006520">
    <property type="term" value="P:amino acid metabolic process"/>
    <property type="evidence" value="ECO:0007669"/>
    <property type="project" value="TreeGrafter"/>
</dbReference>
<evidence type="ECO:0000256" key="2">
    <source>
        <dbReference type="ARBA" id="ARBA00022898"/>
    </source>
</evidence>
<evidence type="ECO:0000313" key="6">
    <source>
        <dbReference type="Proteomes" id="UP001431209"/>
    </source>
</evidence>
<comment type="similarity">
    <text evidence="1">Belongs to the alliinase family.</text>
</comment>
<dbReference type="InterPro" id="IPR037029">
    <property type="entry name" value="Alliinase_N_sf"/>
</dbReference>
<comment type="caution">
    <text evidence="5">The sequence shown here is derived from an EMBL/GenBank/DDBJ whole genome shotgun (WGS) entry which is preliminary data.</text>
</comment>
<dbReference type="Gene3D" id="2.10.25.30">
    <property type="entry name" value="EGF-like, alliinase"/>
    <property type="match status" value="1"/>
</dbReference>
<gene>
    <name evidence="5" type="ORF">AKO1_014368</name>
</gene>
<dbReference type="AlphaFoldDB" id="A0AAW2Z0C2"/>
<dbReference type="InterPro" id="IPR015422">
    <property type="entry name" value="PyrdxlP-dep_Trfase_small"/>
</dbReference>
<accession>A0AAW2Z0C2</accession>
<keyword evidence="6" id="KW-1185">Reference proteome</keyword>
<dbReference type="GO" id="GO:0008483">
    <property type="term" value="F:transaminase activity"/>
    <property type="evidence" value="ECO:0007669"/>
    <property type="project" value="UniProtKB-KW"/>
</dbReference>
<evidence type="ECO:0000256" key="3">
    <source>
        <dbReference type="SAM" id="Phobius"/>
    </source>
</evidence>
<keyword evidence="3" id="KW-0812">Transmembrane</keyword>
<proteinExistence type="inferred from homology"/>
<keyword evidence="5" id="KW-0808">Transferase</keyword>
<feature type="transmembrane region" description="Helical" evidence="3">
    <location>
        <begin position="6"/>
        <end position="23"/>
    </location>
</feature>
<dbReference type="Gene3D" id="3.40.640.10">
    <property type="entry name" value="Type I PLP-dependent aspartate aminotransferase-like (Major domain)"/>
    <property type="match status" value="1"/>
</dbReference>
<dbReference type="EMBL" id="JAOPGA020000883">
    <property type="protein sequence ID" value="KAL0482683.1"/>
    <property type="molecule type" value="Genomic_DNA"/>
</dbReference>
<evidence type="ECO:0000259" key="4">
    <source>
        <dbReference type="Pfam" id="PF04864"/>
    </source>
</evidence>
<dbReference type="InterPro" id="IPR015424">
    <property type="entry name" value="PyrdxlP-dep_Trfase"/>
</dbReference>
<dbReference type="CDD" id="cd00609">
    <property type="entry name" value="AAT_like"/>
    <property type="match status" value="1"/>
</dbReference>
<dbReference type="SUPFAM" id="SSF53383">
    <property type="entry name" value="PLP-dependent transferases"/>
    <property type="match status" value="1"/>
</dbReference>